<dbReference type="Proteomes" id="UP000694390">
    <property type="component" value="Chromosome 10"/>
</dbReference>
<dbReference type="Ensembl" id="ENSGEVT00005007190.1">
    <property type="protein sequence ID" value="ENSGEVP00005006871.1"/>
    <property type="gene ID" value="ENSGEVG00005004906.1"/>
</dbReference>
<organism evidence="2 3">
    <name type="scientific">Gopherus evgoodei</name>
    <name type="common">Goodes thornscrub tortoise</name>
    <dbReference type="NCBI Taxonomy" id="1825980"/>
    <lineage>
        <taxon>Eukaryota</taxon>
        <taxon>Metazoa</taxon>
        <taxon>Chordata</taxon>
        <taxon>Craniata</taxon>
        <taxon>Vertebrata</taxon>
        <taxon>Euteleostomi</taxon>
        <taxon>Archelosauria</taxon>
        <taxon>Testudinata</taxon>
        <taxon>Testudines</taxon>
        <taxon>Cryptodira</taxon>
        <taxon>Durocryptodira</taxon>
        <taxon>Testudinoidea</taxon>
        <taxon>Testudinidae</taxon>
        <taxon>Gopherus</taxon>
    </lineage>
</organism>
<keyword evidence="3" id="KW-1185">Reference proteome</keyword>
<name>A0A8C4VW15_9SAUR</name>
<accession>A0A8C4VW15</accession>
<evidence type="ECO:0000256" key="1">
    <source>
        <dbReference type="SAM" id="MobiDB-lite"/>
    </source>
</evidence>
<protein>
    <submittedName>
        <fullName evidence="2">Uncharacterized protein</fullName>
    </submittedName>
</protein>
<feature type="compositionally biased region" description="Pro residues" evidence="1">
    <location>
        <begin position="80"/>
        <end position="91"/>
    </location>
</feature>
<sequence length="91" mass="9396">GEGLPCVMVAPPKDLWLTPSLSLPAWQQVEQQLDGSQPGESGRGPVQYAEKTPNPVLTSKCPGATCGGGTYLGTVAPGRGEPPPAPCRWIG</sequence>
<dbReference type="AlphaFoldDB" id="A0A8C4VW15"/>
<evidence type="ECO:0000313" key="2">
    <source>
        <dbReference type="Ensembl" id="ENSGEVP00005006871.1"/>
    </source>
</evidence>
<feature type="region of interest" description="Disordered" evidence="1">
    <location>
        <begin position="31"/>
        <end position="54"/>
    </location>
</feature>
<dbReference type="OrthoDB" id="9983138at2759"/>
<proteinExistence type="predicted"/>
<feature type="region of interest" description="Disordered" evidence="1">
    <location>
        <begin position="72"/>
        <end position="91"/>
    </location>
</feature>
<reference evidence="2" key="2">
    <citation type="submission" date="2025-08" db="UniProtKB">
        <authorList>
            <consortium name="Ensembl"/>
        </authorList>
    </citation>
    <scope>IDENTIFICATION</scope>
</reference>
<evidence type="ECO:0000313" key="3">
    <source>
        <dbReference type="Proteomes" id="UP000694390"/>
    </source>
</evidence>
<reference evidence="2" key="1">
    <citation type="submission" date="2019-06" db="EMBL/GenBank/DDBJ databases">
        <title>G10K-VGP Goodes thornscrub tortoise genome, primary haplotype.</title>
        <authorList>
            <person name="Murphy B."/>
            <person name="Edwards T."/>
            <person name="Rhie A."/>
            <person name="Koren S."/>
            <person name="Phillippy A."/>
            <person name="Fedrigo O."/>
            <person name="Haase B."/>
            <person name="Mountcastle J."/>
            <person name="Lewin H."/>
            <person name="Damas J."/>
            <person name="Howe K."/>
            <person name="Formenti G."/>
            <person name="Myers G."/>
            <person name="Durbin R."/>
            <person name="Jarvis E.D."/>
        </authorList>
    </citation>
    <scope>NUCLEOTIDE SEQUENCE [LARGE SCALE GENOMIC DNA]</scope>
</reference>
<reference evidence="2" key="3">
    <citation type="submission" date="2025-09" db="UniProtKB">
        <authorList>
            <consortium name="Ensembl"/>
        </authorList>
    </citation>
    <scope>IDENTIFICATION</scope>
</reference>